<accession>A0A917R848</accession>
<dbReference type="Gene3D" id="3.20.80.10">
    <property type="entry name" value="Regulatory factor, effector binding domain"/>
    <property type="match status" value="1"/>
</dbReference>
<name>A0A917R848_9ACTN</name>
<keyword evidence="4" id="KW-1185">Reference proteome</keyword>
<gene>
    <name evidence="3" type="ORF">GCM10007964_41230</name>
</gene>
<dbReference type="InterPro" id="IPR047057">
    <property type="entry name" value="MerR_fam"/>
</dbReference>
<protein>
    <submittedName>
        <fullName evidence="3">MerR family transcriptional regulator</fullName>
    </submittedName>
</protein>
<proteinExistence type="predicted"/>
<dbReference type="InterPro" id="IPR011256">
    <property type="entry name" value="Reg_factor_effector_dom_sf"/>
</dbReference>
<sequence length="274" mass="30055">MVQARRVDDADLMLPGEFGAATRLSPKALRLYAAQGLLVPASTDPGSGYRRYHRDQISLGRLIGWLRMLDLPLARIAALLPLNAQARQAELRAWLAAQEIELQQRRELVEALDCTSRTTAGVPTLRSRPQRKLLCRERRVHIDELDGFIADAQEHIRARLRAVGSSDDGPALVHFHGFVTRDSDGPVEVAVPFNGSVEPVDDLRIRLSPAGTDAVLPVAEADAEFPMILHVYGVLEAWIDAHRLLCVGSPVEVRPGGNGAFLDVTYPVVPSEES</sequence>
<dbReference type="PROSITE" id="PS50937">
    <property type="entry name" value="HTH_MERR_2"/>
    <property type="match status" value="1"/>
</dbReference>
<dbReference type="PANTHER" id="PTHR30204:SF97">
    <property type="entry name" value="MERR FAMILY REGULATORY PROTEIN"/>
    <property type="match status" value="1"/>
</dbReference>
<dbReference type="InterPro" id="IPR000551">
    <property type="entry name" value="MerR-type_HTH_dom"/>
</dbReference>
<dbReference type="GO" id="GO:0003677">
    <property type="term" value="F:DNA binding"/>
    <property type="evidence" value="ECO:0007669"/>
    <property type="project" value="UniProtKB-KW"/>
</dbReference>
<comment type="caution">
    <text evidence="3">The sequence shown here is derived from an EMBL/GenBank/DDBJ whole genome shotgun (WGS) entry which is preliminary data.</text>
</comment>
<dbReference type="EMBL" id="BMNT01000022">
    <property type="protein sequence ID" value="GGK94579.1"/>
    <property type="molecule type" value="Genomic_DNA"/>
</dbReference>
<organism evidence="3 4">
    <name type="scientific">Sphaerisporangium melleum</name>
    <dbReference type="NCBI Taxonomy" id="321316"/>
    <lineage>
        <taxon>Bacteria</taxon>
        <taxon>Bacillati</taxon>
        <taxon>Actinomycetota</taxon>
        <taxon>Actinomycetes</taxon>
        <taxon>Streptosporangiales</taxon>
        <taxon>Streptosporangiaceae</taxon>
        <taxon>Sphaerisporangium</taxon>
    </lineage>
</organism>
<dbReference type="Gene3D" id="1.10.1660.10">
    <property type="match status" value="1"/>
</dbReference>
<reference evidence="3" key="2">
    <citation type="submission" date="2020-09" db="EMBL/GenBank/DDBJ databases">
        <authorList>
            <person name="Sun Q."/>
            <person name="Ohkuma M."/>
        </authorList>
    </citation>
    <scope>NUCLEOTIDE SEQUENCE</scope>
    <source>
        <strain evidence="3">JCM 13064</strain>
    </source>
</reference>
<reference evidence="3" key="1">
    <citation type="journal article" date="2014" name="Int. J. Syst. Evol. Microbiol.">
        <title>Complete genome sequence of Corynebacterium casei LMG S-19264T (=DSM 44701T), isolated from a smear-ripened cheese.</title>
        <authorList>
            <consortium name="US DOE Joint Genome Institute (JGI-PGF)"/>
            <person name="Walter F."/>
            <person name="Albersmeier A."/>
            <person name="Kalinowski J."/>
            <person name="Ruckert C."/>
        </authorList>
    </citation>
    <scope>NUCLEOTIDE SEQUENCE</scope>
    <source>
        <strain evidence="3">JCM 13064</strain>
    </source>
</reference>
<dbReference type="PANTHER" id="PTHR30204">
    <property type="entry name" value="REDOX-CYCLING DRUG-SENSING TRANSCRIPTIONAL ACTIVATOR SOXR"/>
    <property type="match status" value="1"/>
</dbReference>
<feature type="domain" description="HTH merR-type" evidence="2">
    <location>
        <begin position="12"/>
        <end position="82"/>
    </location>
</feature>
<evidence type="ECO:0000256" key="1">
    <source>
        <dbReference type="ARBA" id="ARBA00023125"/>
    </source>
</evidence>
<dbReference type="SMART" id="SM00422">
    <property type="entry name" value="HTH_MERR"/>
    <property type="match status" value="1"/>
</dbReference>
<dbReference type="Pfam" id="PF00376">
    <property type="entry name" value="MerR"/>
    <property type="match status" value="1"/>
</dbReference>
<dbReference type="InterPro" id="IPR009061">
    <property type="entry name" value="DNA-bd_dom_put_sf"/>
</dbReference>
<dbReference type="Proteomes" id="UP000645217">
    <property type="component" value="Unassembled WGS sequence"/>
</dbReference>
<dbReference type="GO" id="GO:0003700">
    <property type="term" value="F:DNA-binding transcription factor activity"/>
    <property type="evidence" value="ECO:0007669"/>
    <property type="project" value="InterPro"/>
</dbReference>
<dbReference type="AlphaFoldDB" id="A0A917R848"/>
<evidence type="ECO:0000259" key="2">
    <source>
        <dbReference type="PROSITE" id="PS50937"/>
    </source>
</evidence>
<evidence type="ECO:0000313" key="4">
    <source>
        <dbReference type="Proteomes" id="UP000645217"/>
    </source>
</evidence>
<keyword evidence="1" id="KW-0238">DNA-binding</keyword>
<dbReference type="SUPFAM" id="SSF46955">
    <property type="entry name" value="Putative DNA-binding domain"/>
    <property type="match status" value="1"/>
</dbReference>
<evidence type="ECO:0000313" key="3">
    <source>
        <dbReference type="EMBL" id="GGK94579.1"/>
    </source>
</evidence>